<dbReference type="InterPro" id="IPR001509">
    <property type="entry name" value="Epimerase_deHydtase"/>
</dbReference>
<dbReference type="Pfam" id="PF01370">
    <property type="entry name" value="Epimerase"/>
    <property type="match status" value="1"/>
</dbReference>
<dbReference type="PANTHER" id="PTHR43103">
    <property type="entry name" value="NUCLEOSIDE-DIPHOSPHATE-SUGAR EPIMERASE"/>
    <property type="match status" value="1"/>
</dbReference>
<evidence type="ECO:0000256" key="3">
    <source>
        <dbReference type="ARBA" id="ARBA00023027"/>
    </source>
</evidence>
<evidence type="ECO:0000256" key="1">
    <source>
        <dbReference type="ARBA" id="ARBA00007637"/>
    </source>
</evidence>
<comment type="similarity">
    <text evidence="1">Belongs to the NAD(P)-dependent epimerase/dehydratase family.</text>
</comment>
<sequence>MSRILITGTSGFIGNALAKSIAPNNEYELVCLSRTPTDVPGATNLKGDFSDPNTLRLLDSFEGIDTLIHLAAVTGGCTEEEGLRVNVAGSHHLLRYLIDRGCKKFVLASSIAAVGMQSVDFRPLQLPMPDEHPCLDRDGYGFSKYMMEEVTRYLSRQNGSLDFINLRLASIAPDDRQLAPAEPGPVPIWGMGKISVMFLSDTLRCLMAAVEAPFKPGVRTLNAVGGQACTAVPVPELLRSWYGSDADAIDFSHYEQPGRAKDPVYDISGIREELGFVPQMPIQGD</sequence>
<reference evidence="5" key="1">
    <citation type="submission" date="2019-09" db="EMBL/GenBank/DDBJ databases">
        <title>Characterisation of the sponge microbiome using genome-centric metagenomics.</title>
        <authorList>
            <person name="Engelberts J.P."/>
            <person name="Robbins S.J."/>
            <person name="De Goeij J.M."/>
            <person name="Aranda M."/>
            <person name="Bell S.C."/>
            <person name="Webster N.S."/>
        </authorList>
    </citation>
    <scope>NUCLEOTIDE SEQUENCE</scope>
    <source>
        <strain evidence="5">SB0664_bin_27</strain>
    </source>
</reference>
<feature type="domain" description="PI-PLC Y-box" evidence="4">
    <location>
        <begin position="117"/>
        <end position="239"/>
    </location>
</feature>
<evidence type="ECO:0000259" key="4">
    <source>
        <dbReference type="PROSITE" id="PS50008"/>
    </source>
</evidence>
<keyword evidence="3" id="KW-0520">NAD</keyword>
<organism evidence="5">
    <name type="scientific">Caldilineaceae bacterium SB0664_bin_27</name>
    <dbReference type="NCBI Taxonomy" id="2605260"/>
    <lineage>
        <taxon>Bacteria</taxon>
        <taxon>Bacillati</taxon>
        <taxon>Chloroflexota</taxon>
        <taxon>Caldilineae</taxon>
        <taxon>Caldilineales</taxon>
        <taxon>Caldilineaceae</taxon>
    </lineage>
</organism>
<dbReference type="AlphaFoldDB" id="A0A6B0YT86"/>
<evidence type="ECO:0000313" key="5">
    <source>
        <dbReference type="EMBL" id="MXY94260.1"/>
    </source>
</evidence>
<keyword evidence="2" id="KW-0560">Oxidoreductase</keyword>
<protein>
    <submittedName>
        <fullName evidence="5">NAD(P)-dependent oxidoreductase</fullName>
    </submittedName>
</protein>
<dbReference type="GO" id="GO:0035556">
    <property type="term" value="P:intracellular signal transduction"/>
    <property type="evidence" value="ECO:0007669"/>
    <property type="project" value="InterPro"/>
</dbReference>
<dbReference type="PANTHER" id="PTHR43103:SF5">
    <property type="entry name" value="4-EPIMERASE, PUTATIVE (AFU_ORTHOLOGUE AFUA_7G00360)-RELATED"/>
    <property type="match status" value="1"/>
</dbReference>
<dbReference type="GO" id="GO:0004435">
    <property type="term" value="F:phosphatidylinositol-4,5-bisphosphate phospholipase C activity"/>
    <property type="evidence" value="ECO:0007669"/>
    <property type="project" value="InterPro"/>
</dbReference>
<dbReference type="GO" id="GO:0016491">
    <property type="term" value="F:oxidoreductase activity"/>
    <property type="evidence" value="ECO:0007669"/>
    <property type="project" value="UniProtKB-KW"/>
</dbReference>
<dbReference type="GO" id="GO:0006629">
    <property type="term" value="P:lipid metabolic process"/>
    <property type="evidence" value="ECO:0007669"/>
    <property type="project" value="InterPro"/>
</dbReference>
<dbReference type="SUPFAM" id="SSF51735">
    <property type="entry name" value="NAD(P)-binding Rossmann-fold domains"/>
    <property type="match status" value="1"/>
</dbReference>
<dbReference type="InterPro" id="IPR036291">
    <property type="entry name" value="NAD(P)-bd_dom_sf"/>
</dbReference>
<dbReference type="PROSITE" id="PS50008">
    <property type="entry name" value="PIPLC_Y_DOMAIN"/>
    <property type="match status" value="1"/>
</dbReference>
<evidence type="ECO:0000256" key="2">
    <source>
        <dbReference type="ARBA" id="ARBA00023002"/>
    </source>
</evidence>
<comment type="caution">
    <text evidence="5">The sequence shown here is derived from an EMBL/GenBank/DDBJ whole genome shotgun (WGS) entry which is preliminary data.</text>
</comment>
<dbReference type="EMBL" id="VXRG01000104">
    <property type="protein sequence ID" value="MXY94260.1"/>
    <property type="molecule type" value="Genomic_DNA"/>
</dbReference>
<dbReference type="InterPro" id="IPR001711">
    <property type="entry name" value="PLipase_C_Pinositol-sp_Y"/>
</dbReference>
<dbReference type="Gene3D" id="3.40.50.720">
    <property type="entry name" value="NAD(P)-binding Rossmann-like Domain"/>
    <property type="match status" value="1"/>
</dbReference>
<gene>
    <name evidence="5" type="ORF">F4Y42_12525</name>
</gene>
<name>A0A6B0YT86_9CHLR</name>
<accession>A0A6B0YT86</accession>
<proteinExistence type="inferred from homology"/>